<gene>
    <name evidence="1" type="ORF">NCTC12993_07278</name>
</gene>
<keyword evidence="2" id="KW-1185">Reference proteome</keyword>
<reference evidence="1 2" key="1">
    <citation type="submission" date="2019-03" db="EMBL/GenBank/DDBJ databases">
        <authorList>
            <consortium name="Pathogen Informatics"/>
        </authorList>
    </citation>
    <scope>NUCLEOTIDE SEQUENCE [LARGE SCALE GENOMIC DNA]</scope>
    <source>
        <strain evidence="1 2">NCTC12993</strain>
    </source>
</reference>
<name>A0A485CYA1_KLUCR</name>
<dbReference type="Proteomes" id="UP000401081">
    <property type="component" value="Unassembled WGS sequence"/>
</dbReference>
<dbReference type="EMBL" id="CAADJD010000031">
    <property type="protein sequence ID" value="VFS89444.1"/>
    <property type="molecule type" value="Genomic_DNA"/>
</dbReference>
<proteinExistence type="predicted"/>
<dbReference type="RefSeq" id="WP_061279786.1">
    <property type="nucleotide sequence ID" value="NZ_BCTM01000004.1"/>
</dbReference>
<dbReference type="AlphaFoldDB" id="A0A485CYA1"/>
<sequence>MRKLHTLILSGDLTPHDAESTDILSVIENFQPIVIKDDMPEGISLSEVHSIHQINNYSIERVICHLREVHFQTTDVDDIFAKHSDIHRACVALSQMERTRLLNNYYLNSLNLPGLKGLHNSLTALFQQLEKR</sequence>
<accession>A0A485CYA1</accession>
<protein>
    <submittedName>
        <fullName evidence="1">Uncharacterized protein</fullName>
    </submittedName>
</protein>
<organism evidence="1 2">
    <name type="scientific">Kluyvera cryocrescens</name>
    <name type="common">Kluyvera citrophila</name>
    <dbReference type="NCBI Taxonomy" id="580"/>
    <lineage>
        <taxon>Bacteria</taxon>
        <taxon>Pseudomonadati</taxon>
        <taxon>Pseudomonadota</taxon>
        <taxon>Gammaproteobacteria</taxon>
        <taxon>Enterobacterales</taxon>
        <taxon>Enterobacteriaceae</taxon>
        <taxon>Kluyvera</taxon>
    </lineage>
</organism>
<evidence type="ECO:0000313" key="1">
    <source>
        <dbReference type="EMBL" id="VFS89444.1"/>
    </source>
</evidence>
<evidence type="ECO:0000313" key="2">
    <source>
        <dbReference type="Proteomes" id="UP000401081"/>
    </source>
</evidence>